<evidence type="ECO:0000313" key="1">
    <source>
        <dbReference type="EMBL" id="ADZ85790.1"/>
    </source>
</evidence>
<proteinExistence type="predicted"/>
<name>F2JM10_CELLD</name>
<keyword evidence="2" id="KW-1185">Reference proteome</keyword>
<dbReference type="eggNOG" id="ENOG502ZPTU">
    <property type="taxonomic scope" value="Bacteria"/>
</dbReference>
<organism evidence="1 2">
    <name type="scientific">Cellulosilyticum lentocellum (strain ATCC 49066 / DSM 5427 / NCIMB 11756 / RHM5)</name>
    <name type="common">Clostridium lentocellum</name>
    <dbReference type="NCBI Taxonomy" id="642492"/>
    <lineage>
        <taxon>Bacteria</taxon>
        <taxon>Bacillati</taxon>
        <taxon>Bacillota</taxon>
        <taxon>Clostridia</taxon>
        <taxon>Lachnospirales</taxon>
        <taxon>Cellulosilyticaceae</taxon>
        <taxon>Cellulosilyticum</taxon>
    </lineage>
</organism>
<dbReference type="KEGG" id="cle:Clole_4115"/>
<dbReference type="EMBL" id="CP002582">
    <property type="protein sequence ID" value="ADZ85790.1"/>
    <property type="molecule type" value="Genomic_DNA"/>
</dbReference>
<accession>F2JM10</accession>
<sequence length="154" mass="17330">MDEKFTSFLNDIPVSLHGFVLELDESLIKKGCKREIKTAKSGFVTSYLSAKTGKTLLNYVFRKTGVKMRIYAANVASYDVLLNEFPDKMKKEIVKAGECKKLTGGNCSPTCPAGYTFTMDGVEYKKCRSTAFFHDLNEESSHYIWKLIEAEVLA</sequence>
<reference evidence="1 2" key="1">
    <citation type="journal article" date="2011" name="J. Bacteriol.">
        <title>Complete genome sequence of the cellulose-degrading bacterium Cellulosilyticum lentocellum.</title>
        <authorList>
            <consortium name="US DOE Joint Genome Institute"/>
            <person name="Miller D.A."/>
            <person name="Suen G."/>
            <person name="Bruce D."/>
            <person name="Copeland A."/>
            <person name="Cheng J.F."/>
            <person name="Detter C."/>
            <person name="Goodwin L.A."/>
            <person name="Han C.S."/>
            <person name="Hauser L.J."/>
            <person name="Land M.L."/>
            <person name="Lapidus A."/>
            <person name="Lucas S."/>
            <person name="Meincke L."/>
            <person name="Pitluck S."/>
            <person name="Tapia R."/>
            <person name="Teshima H."/>
            <person name="Woyke T."/>
            <person name="Fox B.G."/>
            <person name="Angert E.R."/>
            <person name="Currie C.R."/>
        </authorList>
    </citation>
    <scope>NUCLEOTIDE SEQUENCE [LARGE SCALE GENOMIC DNA]</scope>
    <source>
        <strain evidence="2">ATCC 49066 / DSM 5427 / NCIMB 11756 / RHM5</strain>
    </source>
</reference>
<gene>
    <name evidence="1" type="ordered locus">Clole_4115</name>
</gene>
<protein>
    <submittedName>
        <fullName evidence="1">Uncharacterized protein</fullName>
    </submittedName>
</protein>
<dbReference type="Proteomes" id="UP000008467">
    <property type="component" value="Chromosome"/>
</dbReference>
<dbReference type="RefSeq" id="WP_013659061.1">
    <property type="nucleotide sequence ID" value="NC_015275.1"/>
</dbReference>
<evidence type="ECO:0000313" key="2">
    <source>
        <dbReference type="Proteomes" id="UP000008467"/>
    </source>
</evidence>
<dbReference type="HOGENOM" id="CLU_1657813_0_0_9"/>
<dbReference type="AlphaFoldDB" id="F2JM10"/>